<evidence type="ECO:0000313" key="3">
    <source>
        <dbReference type="Proteomes" id="UP000608071"/>
    </source>
</evidence>
<comment type="caution">
    <text evidence="2">The sequence shown here is derived from an EMBL/GenBank/DDBJ whole genome shotgun (WGS) entry which is preliminary data.</text>
</comment>
<dbReference type="EMBL" id="JACSQL010000025">
    <property type="protein sequence ID" value="MBD7971268.1"/>
    <property type="molecule type" value="Genomic_DNA"/>
</dbReference>
<evidence type="ECO:0000313" key="2">
    <source>
        <dbReference type="EMBL" id="MBD7971268.1"/>
    </source>
</evidence>
<evidence type="ECO:0000256" key="1">
    <source>
        <dbReference type="SAM" id="Phobius"/>
    </source>
</evidence>
<protein>
    <submittedName>
        <fullName evidence="2">Uncharacterized protein</fullName>
    </submittedName>
</protein>
<dbReference type="Proteomes" id="UP000608071">
    <property type="component" value="Unassembled WGS sequence"/>
</dbReference>
<feature type="transmembrane region" description="Helical" evidence="1">
    <location>
        <begin position="6"/>
        <end position="27"/>
    </location>
</feature>
<dbReference type="RefSeq" id="WP_160037183.1">
    <property type="nucleotide sequence ID" value="NZ_JACSQL010000025.1"/>
</dbReference>
<reference evidence="2 3" key="1">
    <citation type="submission" date="2020-08" db="EMBL/GenBank/DDBJ databases">
        <title>A Genomic Blueprint of the Chicken Gut Microbiome.</title>
        <authorList>
            <person name="Gilroy R."/>
            <person name="Ravi A."/>
            <person name="Getino M."/>
            <person name="Pursley I."/>
            <person name="Horton D.L."/>
            <person name="Alikhan N.-F."/>
            <person name="Baker D."/>
            <person name="Gharbi K."/>
            <person name="Hall N."/>
            <person name="Watson M."/>
            <person name="Adriaenssens E.M."/>
            <person name="Foster-Nyarko E."/>
            <person name="Jarju S."/>
            <person name="Secka A."/>
            <person name="Antonio M."/>
            <person name="Oren A."/>
            <person name="Chaudhuri R."/>
            <person name="La Ragione R.M."/>
            <person name="Hildebrand F."/>
            <person name="Pallen M.J."/>
        </authorList>
    </citation>
    <scope>NUCLEOTIDE SEQUENCE [LARGE SCALE GENOMIC DNA]</scope>
    <source>
        <strain evidence="2 3">Sa2BVA9</strain>
    </source>
</reference>
<keyword evidence="3" id="KW-1185">Reference proteome</keyword>
<proteinExistence type="predicted"/>
<keyword evidence="1" id="KW-1133">Transmembrane helix</keyword>
<name>A0ABR8T679_9BACL</name>
<accession>A0ABR8T679</accession>
<keyword evidence="1" id="KW-0472">Membrane</keyword>
<keyword evidence="1" id="KW-0812">Transmembrane</keyword>
<gene>
    <name evidence="2" type="ORF">H9647_24700</name>
</gene>
<sequence>MKRYNIIIMLSVLLNIILIGIFTFQLLDSSTEKTKRSEEYIQFVNYGKDVDFLFNLLSEQAPKEETTRYVFDIYNNLIAWDEKLTHFQQNSSFFSKLNTIELLPRFDEMIINIRSVMYAQFKESNTWKSEEFQLYKKAIHELVENLPSEYSKSKSFNADFNKAVDEFNKLVTSN</sequence>
<organism evidence="2 3">
    <name type="scientific">Paenibacillus gallinarum</name>
    <dbReference type="NCBI Taxonomy" id="2762232"/>
    <lineage>
        <taxon>Bacteria</taxon>
        <taxon>Bacillati</taxon>
        <taxon>Bacillota</taxon>
        <taxon>Bacilli</taxon>
        <taxon>Bacillales</taxon>
        <taxon>Paenibacillaceae</taxon>
        <taxon>Paenibacillus</taxon>
    </lineage>
</organism>